<accession>A0ACB9EIS4</accession>
<evidence type="ECO:0000313" key="2">
    <source>
        <dbReference type="Proteomes" id="UP001055879"/>
    </source>
</evidence>
<name>A0ACB9EIS4_ARCLA</name>
<reference evidence="1 2" key="2">
    <citation type="journal article" date="2022" name="Mol. Ecol. Resour.">
        <title>The genomes of chicory, endive, great burdock and yacon provide insights into Asteraceae paleo-polyploidization history and plant inulin production.</title>
        <authorList>
            <person name="Fan W."/>
            <person name="Wang S."/>
            <person name="Wang H."/>
            <person name="Wang A."/>
            <person name="Jiang F."/>
            <person name="Liu H."/>
            <person name="Zhao H."/>
            <person name="Xu D."/>
            <person name="Zhang Y."/>
        </authorList>
    </citation>
    <scope>NUCLEOTIDE SEQUENCE [LARGE SCALE GENOMIC DNA]</scope>
    <source>
        <strain evidence="2">cv. Niubang</strain>
    </source>
</reference>
<dbReference type="Proteomes" id="UP001055879">
    <property type="component" value="Linkage Group LG02"/>
</dbReference>
<protein>
    <submittedName>
        <fullName evidence="1">Uncharacterized protein</fullName>
    </submittedName>
</protein>
<organism evidence="1 2">
    <name type="scientific">Arctium lappa</name>
    <name type="common">Greater burdock</name>
    <name type="synonym">Lappa major</name>
    <dbReference type="NCBI Taxonomy" id="4217"/>
    <lineage>
        <taxon>Eukaryota</taxon>
        <taxon>Viridiplantae</taxon>
        <taxon>Streptophyta</taxon>
        <taxon>Embryophyta</taxon>
        <taxon>Tracheophyta</taxon>
        <taxon>Spermatophyta</taxon>
        <taxon>Magnoliopsida</taxon>
        <taxon>eudicotyledons</taxon>
        <taxon>Gunneridae</taxon>
        <taxon>Pentapetalae</taxon>
        <taxon>asterids</taxon>
        <taxon>campanulids</taxon>
        <taxon>Asterales</taxon>
        <taxon>Asteraceae</taxon>
        <taxon>Carduoideae</taxon>
        <taxon>Cardueae</taxon>
        <taxon>Arctiinae</taxon>
        <taxon>Arctium</taxon>
    </lineage>
</organism>
<reference evidence="2" key="1">
    <citation type="journal article" date="2022" name="Mol. Ecol. Resour.">
        <title>The genomes of chicory, endive, great burdock and yacon provide insights into Asteraceae palaeo-polyploidization history and plant inulin production.</title>
        <authorList>
            <person name="Fan W."/>
            <person name="Wang S."/>
            <person name="Wang H."/>
            <person name="Wang A."/>
            <person name="Jiang F."/>
            <person name="Liu H."/>
            <person name="Zhao H."/>
            <person name="Xu D."/>
            <person name="Zhang Y."/>
        </authorList>
    </citation>
    <scope>NUCLEOTIDE SEQUENCE [LARGE SCALE GENOMIC DNA]</scope>
    <source>
        <strain evidence="2">cv. Niubang</strain>
    </source>
</reference>
<keyword evidence="2" id="KW-1185">Reference proteome</keyword>
<proteinExistence type="predicted"/>
<dbReference type="EMBL" id="CM042048">
    <property type="protein sequence ID" value="KAI3758570.1"/>
    <property type="molecule type" value="Genomic_DNA"/>
</dbReference>
<comment type="caution">
    <text evidence="1">The sequence shown here is derived from an EMBL/GenBank/DDBJ whole genome shotgun (WGS) entry which is preliminary data.</text>
</comment>
<sequence length="191" mass="21311">MLQFRNRCHNLFCLISGRFIIYFFLCSQWVSVSGDEKVGPPLKTVYKPIVKQREPVVEAKKDACIDMEAQSKEVEESQGLNGISSNGTKEDNGAEKCPDECHKLQAPVLMSMVKTFRAFSKAKRGNPLLSESNRFASLIPDSKEGKGDEEESTYSFIPDSMKPMVPGVDDINYIETIIMLKYGASGIKLSD</sequence>
<evidence type="ECO:0000313" key="1">
    <source>
        <dbReference type="EMBL" id="KAI3758570.1"/>
    </source>
</evidence>
<gene>
    <name evidence="1" type="ORF">L6452_06137</name>
</gene>